<dbReference type="RefSeq" id="WP_163084178.1">
    <property type="nucleotide sequence ID" value="NZ_JAAAWN010000005.1"/>
</dbReference>
<sequence>MMPYSSNRFNALINVRNPGIPDVFALDYNGHQLFVHISPYVWIRPWEGSDHTAFSIGLAPGCPNACRMFGRINVAYLEVTLEDVKQAVYERITHSGIGFLTSRSAGVKSFAIHPRGGFTSISESQAYQSAYENGYRYVVHVYQLRSGGLGRQFAEWFYFGEPDESNILAKIRRQQSKHPESMHFEICQLSAEVSATA</sequence>
<gene>
    <name evidence="1" type="ORF">GTH32_05180</name>
</gene>
<accession>A0A7X5RK45</accession>
<dbReference type="AlphaFoldDB" id="A0A7X5RK45"/>
<reference evidence="1 2" key="1">
    <citation type="submission" date="2020-01" db="EMBL/GenBank/DDBJ databases">
        <authorList>
            <person name="Chen J."/>
            <person name="Zhu S."/>
            <person name="Yang J."/>
        </authorList>
    </citation>
    <scope>NUCLEOTIDE SEQUENCE [LARGE SCALE GENOMIC DNA]</scope>
    <source>
        <strain evidence="1 2">345S023</strain>
    </source>
</reference>
<dbReference type="EMBL" id="JAAAWN010000005">
    <property type="protein sequence ID" value="NDV90588.1"/>
    <property type="molecule type" value="Genomic_DNA"/>
</dbReference>
<proteinExistence type="predicted"/>
<organism evidence="1 2">
    <name type="scientific">Alteromonas profundi</name>
    <dbReference type="NCBI Taxonomy" id="2696062"/>
    <lineage>
        <taxon>Bacteria</taxon>
        <taxon>Pseudomonadati</taxon>
        <taxon>Pseudomonadota</taxon>
        <taxon>Gammaproteobacteria</taxon>
        <taxon>Alteromonadales</taxon>
        <taxon>Alteromonadaceae</taxon>
        <taxon>Alteromonas/Salinimonas group</taxon>
        <taxon>Alteromonas</taxon>
    </lineage>
</organism>
<evidence type="ECO:0000313" key="1">
    <source>
        <dbReference type="EMBL" id="NDV90588.1"/>
    </source>
</evidence>
<evidence type="ECO:0000313" key="2">
    <source>
        <dbReference type="Proteomes" id="UP000470213"/>
    </source>
</evidence>
<protein>
    <submittedName>
        <fullName evidence="1">Uncharacterized protein</fullName>
    </submittedName>
</protein>
<keyword evidence="2" id="KW-1185">Reference proteome</keyword>
<comment type="caution">
    <text evidence="1">The sequence shown here is derived from an EMBL/GenBank/DDBJ whole genome shotgun (WGS) entry which is preliminary data.</text>
</comment>
<dbReference type="Proteomes" id="UP000470213">
    <property type="component" value="Unassembled WGS sequence"/>
</dbReference>
<name>A0A7X5RK45_9ALTE</name>